<dbReference type="Pfam" id="PF00650">
    <property type="entry name" value="CRAL_TRIO"/>
    <property type="match status" value="1"/>
</dbReference>
<dbReference type="InParanoid" id="A0A6J2YD93"/>
<dbReference type="CDD" id="cd00170">
    <property type="entry name" value="SEC14"/>
    <property type="match status" value="1"/>
</dbReference>
<dbReference type="AlphaFoldDB" id="A0A6J2YD93"/>
<dbReference type="RefSeq" id="XP_030761154.1">
    <property type="nucleotide sequence ID" value="XM_030905294.1"/>
</dbReference>
<dbReference type="PANTHER" id="PTHR10174:SF226">
    <property type="entry name" value="CLAVESIN-1-LIKE PROTEIN"/>
    <property type="match status" value="1"/>
</dbReference>
<dbReference type="InterPro" id="IPR001251">
    <property type="entry name" value="CRAL-TRIO_dom"/>
</dbReference>
<keyword evidence="2" id="KW-1185">Reference proteome</keyword>
<dbReference type="Gene3D" id="1.20.5.1200">
    <property type="entry name" value="Alpha-tocopherol transfer"/>
    <property type="match status" value="1"/>
</dbReference>
<evidence type="ECO:0000259" key="1">
    <source>
        <dbReference type="PROSITE" id="PS50191"/>
    </source>
</evidence>
<dbReference type="PRINTS" id="PR00180">
    <property type="entry name" value="CRETINALDHBP"/>
</dbReference>
<dbReference type="SUPFAM" id="SSF52087">
    <property type="entry name" value="CRAL/TRIO domain"/>
    <property type="match status" value="1"/>
</dbReference>
<protein>
    <submittedName>
        <fullName evidence="3">Uncharacterized protein LOC115886207</fullName>
    </submittedName>
</protein>
<dbReference type="OrthoDB" id="1434354at2759"/>
<organism evidence="2 3">
    <name type="scientific">Sitophilus oryzae</name>
    <name type="common">Rice weevil</name>
    <name type="synonym">Curculio oryzae</name>
    <dbReference type="NCBI Taxonomy" id="7048"/>
    <lineage>
        <taxon>Eukaryota</taxon>
        <taxon>Metazoa</taxon>
        <taxon>Ecdysozoa</taxon>
        <taxon>Arthropoda</taxon>
        <taxon>Hexapoda</taxon>
        <taxon>Insecta</taxon>
        <taxon>Pterygota</taxon>
        <taxon>Neoptera</taxon>
        <taxon>Endopterygota</taxon>
        <taxon>Coleoptera</taxon>
        <taxon>Polyphaga</taxon>
        <taxon>Cucujiformia</taxon>
        <taxon>Curculionidae</taxon>
        <taxon>Dryophthorinae</taxon>
        <taxon>Sitophilus</taxon>
    </lineage>
</organism>
<feature type="domain" description="CRAL-TRIO" evidence="1">
    <location>
        <begin position="79"/>
        <end position="239"/>
    </location>
</feature>
<dbReference type="InterPro" id="IPR036273">
    <property type="entry name" value="CRAL/TRIO_N_dom_sf"/>
</dbReference>
<dbReference type="GO" id="GO:0016020">
    <property type="term" value="C:membrane"/>
    <property type="evidence" value="ECO:0007669"/>
    <property type="project" value="TreeGrafter"/>
</dbReference>
<dbReference type="GO" id="GO:1902936">
    <property type="term" value="F:phosphatidylinositol bisphosphate binding"/>
    <property type="evidence" value="ECO:0007669"/>
    <property type="project" value="TreeGrafter"/>
</dbReference>
<dbReference type="Proteomes" id="UP000504635">
    <property type="component" value="Unplaced"/>
</dbReference>
<dbReference type="GeneID" id="115886207"/>
<proteinExistence type="predicted"/>
<reference evidence="3" key="1">
    <citation type="submission" date="2025-08" db="UniProtKB">
        <authorList>
            <consortium name="RefSeq"/>
        </authorList>
    </citation>
    <scope>IDENTIFICATION</scope>
    <source>
        <tissue evidence="3">Gonads</tissue>
    </source>
</reference>
<dbReference type="SMART" id="SM00516">
    <property type="entry name" value="SEC14"/>
    <property type="match status" value="1"/>
</dbReference>
<sequence>MVDQPNKTISEYDRKMQELHDLLKQEEMLSKIQYDQKYFERFLFSSNFEVAEAFKRMKLFYDLLFQYPEWMTKEPPVNKRHLIDKEIRVALPDTDKEGRPIYLVKIGNVDCNTMSLTDVVAVDDIWLESIILNSKACKQGLCVIVDIANYPWRMIKWLTPHNIKLSLRKLESIPIKEYRFHIVNQATMIHAAIKLTWPLLPEYIKEMVKFHWNDRESLHNHIDPKVLPLEYGGFNHKLDYQKINTDLYEQNEQIHMSFKRYREVALK</sequence>
<gene>
    <name evidence="3" type="primary">LOC115886207</name>
</gene>
<evidence type="ECO:0000313" key="2">
    <source>
        <dbReference type="Proteomes" id="UP000504635"/>
    </source>
</evidence>
<dbReference type="Gene3D" id="3.40.525.10">
    <property type="entry name" value="CRAL-TRIO lipid binding domain"/>
    <property type="match status" value="1"/>
</dbReference>
<accession>A0A6J2YD93</accession>
<dbReference type="InterPro" id="IPR036865">
    <property type="entry name" value="CRAL-TRIO_dom_sf"/>
</dbReference>
<dbReference type="KEGG" id="soy:115886207"/>
<evidence type="ECO:0000313" key="3">
    <source>
        <dbReference type="RefSeq" id="XP_030761154.1"/>
    </source>
</evidence>
<dbReference type="PANTHER" id="PTHR10174">
    <property type="entry name" value="ALPHA-TOCOPHEROL TRANSFER PROTEIN-RELATED"/>
    <property type="match status" value="1"/>
</dbReference>
<dbReference type="SUPFAM" id="SSF46938">
    <property type="entry name" value="CRAL/TRIO N-terminal domain"/>
    <property type="match status" value="1"/>
</dbReference>
<dbReference type="PROSITE" id="PS50191">
    <property type="entry name" value="CRAL_TRIO"/>
    <property type="match status" value="1"/>
</dbReference>
<name>A0A6J2YD93_SITOR</name>